<evidence type="ECO:0000256" key="9">
    <source>
        <dbReference type="ARBA" id="ARBA00023242"/>
    </source>
</evidence>
<dbReference type="EMBL" id="OU963871">
    <property type="protein sequence ID" value="CAH0382843.1"/>
    <property type="molecule type" value="Genomic_DNA"/>
</dbReference>
<dbReference type="GO" id="GO:0016887">
    <property type="term" value="F:ATP hydrolysis activity"/>
    <property type="evidence" value="ECO:0007669"/>
    <property type="project" value="InterPro"/>
</dbReference>
<dbReference type="KEGG" id="btab:109029866"/>
<evidence type="ECO:0000256" key="8">
    <source>
        <dbReference type="ARBA" id="ARBA00023067"/>
    </source>
</evidence>
<keyword evidence="9 12" id="KW-0539">Nucleus</keyword>
<feature type="coiled-coil region" evidence="13">
    <location>
        <begin position="423"/>
        <end position="471"/>
    </location>
</feature>
<dbReference type="GO" id="GO:0005634">
    <property type="term" value="C:nucleus"/>
    <property type="evidence" value="ECO:0007669"/>
    <property type="project" value="UniProtKB-SubCell"/>
</dbReference>
<keyword evidence="6" id="KW-0067">ATP-binding</keyword>
<sequence length="1178" mass="133188">MYIKSMIIEGFKSYGSRTEIHGFDKEFNAITGLNGSGKSNILDAICFVLGISNLSQVRAGSLQELVYKSGQAGITKASVTIVFDNRDEKKSPLGYERYEEITVTRQTVIAGKNRYLINGSTVQNKRVTDLFNSVQLNVNNPHFLIMQGRITKVLNMKPPEILSMIEEAAGTRMYETKKQAAQKTIEKKDAKLQELNALVNEEIAPKLDRLKHERGQYLELQKVQRELEHVTKICIAYKYLCLEDTSSKAQERLEEVVTKIQSNKEQKESGNAQIKELENQIEEMQRRKSAESDGQLEEREKELKDAEKIEATAAVKLKSAKDNISAEEKRCKQIEKSIHEDEKALGVKEGELGKIQDNYNTMKTEEEEDNAALAAAQKKFQAVSSGLMASDSGGDATLQDQLMAAKQEITQADTESKQCSMQLEHSKKQLAAREKEIKKTEKDYAEDTKQLSAMEKELTALEGELSKFNYEEGLIENLGERQGTLKSSIRKLRQQVESFESKNSNIIFRYQKPEPNFNDAAVRGYVCKLFKVKDKKFTTALETAAGGRLFNVIVDNEKISNLLIQKGRLQKRITFVPLNRIQGNAMDNRTIASAEQIAGKGRVFPALSLIDYEPQYKAAMQWLFGQVFVCADNKAANIVCYDNRIKKKCVTLDGDVYNPSGVISGGAAVKSASVLSLIEEMGDVEKQLAAQEAELAEVEREIARTSKVAASYAATKQKFEKRTHEVALVKQRFAQTSHHQNREEVDALKKTIEELAEKMEVCKQRQKEGSAKVKELTDKLKNINAIREKELKEAEKEMNRLKKKCDDSRKKWKQKEQAFDTLKLEIEELKKSIESGREQLATTQASIATMKEEVAKLSEVVSEKKDAVKELQGVVKALKESISKQNKEIQATIHKKEKLIKDIANCDLEVISLQHQMEKLKAEAKDAESKLKEMIRRYDWIEGDRQYFGKPNGIYDFEENDPKEASKRVAKLQETKEKLSRTVNTRAMNLLGKEEEQYNEMMRKKRIVENDKRKIEDVIKELDEKKRAALKVAWEQVNKDFGSIFSTLLPGTQAMLKPPDGKTLLDGLEVKIGFGGIWKESLGELSGGQRSLVALSLILAMLLFRPAPIYILDEVDAALDLSHTQNIGQMLKAHFKHSQFVIVSLKDGMFNNANVLFRTKFVEGMSTVTRTTAKDNAR</sequence>
<dbReference type="Gene3D" id="3.30.70.1620">
    <property type="match status" value="1"/>
</dbReference>
<keyword evidence="10" id="KW-0131">Cell cycle</keyword>
<accession>A0A9P0A276</accession>
<reference evidence="16" key="1">
    <citation type="submission" date="2021-12" db="EMBL/GenBank/DDBJ databases">
        <authorList>
            <person name="King R."/>
        </authorList>
    </citation>
    <scope>NUCLEOTIDE SEQUENCE</scope>
</reference>
<dbReference type="GO" id="GO:0005694">
    <property type="term" value="C:chromosome"/>
    <property type="evidence" value="ECO:0007669"/>
    <property type="project" value="InterPro"/>
</dbReference>
<keyword evidence="4" id="KW-0547">Nucleotide-binding</keyword>
<comment type="subcellular location">
    <subcellularLocation>
        <location evidence="1 12">Nucleus</location>
    </subcellularLocation>
</comment>
<evidence type="ECO:0000256" key="7">
    <source>
        <dbReference type="ARBA" id="ARBA00023054"/>
    </source>
</evidence>
<feature type="region of interest" description="Disordered" evidence="14">
    <location>
        <begin position="282"/>
        <end position="303"/>
    </location>
</feature>
<evidence type="ECO:0000256" key="6">
    <source>
        <dbReference type="ARBA" id="ARBA00022840"/>
    </source>
</evidence>
<organism evidence="16 17">
    <name type="scientific">Bemisia tabaci</name>
    <name type="common">Sweetpotato whitefly</name>
    <name type="synonym">Aleurodes tabaci</name>
    <dbReference type="NCBI Taxonomy" id="7038"/>
    <lineage>
        <taxon>Eukaryota</taxon>
        <taxon>Metazoa</taxon>
        <taxon>Ecdysozoa</taxon>
        <taxon>Arthropoda</taxon>
        <taxon>Hexapoda</taxon>
        <taxon>Insecta</taxon>
        <taxon>Pterygota</taxon>
        <taxon>Neoptera</taxon>
        <taxon>Paraneoptera</taxon>
        <taxon>Hemiptera</taxon>
        <taxon>Sternorrhyncha</taxon>
        <taxon>Aleyrodoidea</taxon>
        <taxon>Aleyrodidae</taxon>
        <taxon>Aleyrodinae</taxon>
        <taxon>Bemisia</taxon>
    </lineage>
</organism>
<dbReference type="SUPFAM" id="SSF75553">
    <property type="entry name" value="Smc hinge domain"/>
    <property type="match status" value="1"/>
</dbReference>
<dbReference type="FunFam" id="3.40.50.300:FF:000385">
    <property type="entry name" value="Structural maintenance of chromosomes 2"/>
    <property type="match status" value="1"/>
</dbReference>
<feature type="coiled-coil region" evidence="13">
    <location>
        <begin position="674"/>
        <end position="708"/>
    </location>
</feature>
<comment type="function">
    <text evidence="11">Central component of the condensin complex, a complex required for conversion of interphase chromatin into mitotic-like condense chromosomes. The condensin complex probably introduces positive supercoils into relaxed DNA in the presence of type I topoisomerases and converts nicked DNA into positive knotted forms in the presence of type II topoisomerases.</text>
</comment>
<evidence type="ECO:0000256" key="4">
    <source>
        <dbReference type="ARBA" id="ARBA00022741"/>
    </source>
</evidence>
<dbReference type="GO" id="GO:0005524">
    <property type="term" value="F:ATP binding"/>
    <property type="evidence" value="ECO:0007669"/>
    <property type="project" value="UniProtKB-KW"/>
</dbReference>
<evidence type="ECO:0000256" key="13">
    <source>
        <dbReference type="SAM" id="Coils"/>
    </source>
</evidence>
<feature type="coiled-coil region" evidence="13">
    <location>
        <begin position="991"/>
        <end position="1028"/>
    </location>
</feature>
<keyword evidence="5" id="KW-0498">Mitosis</keyword>
<evidence type="ECO:0000256" key="2">
    <source>
        <dbReference type="ARBA" id="ARBA00005231"/>
    </source>
</evidence>
<dbReference type="InterPro" id="IPR003395">
    <property type="entry name" value="RecF/RecN/SMC_N"/>
</dbReference>
<dbReference type="AlphaFoldDB" id="A0A9P0A276"/>
<feature type="domain" description="SMC hinge" evidence="15">
    <location>
        <begin position="520"/>
        <end position="640"/>
    </location>
</feature>
<dbReference type="Gene3D" id="1.10.287.1490">
    <property type="match status" value="1"/>
</dbReference>
<protein>
    <recommendedName>
        <fullName evidence="12">Structural maintenance of chromosomes protein</fullName>
    </recommendedName>
</protein>
<comment type="similarity">
    <text evidence="2">Belongs to the SMC family. SMC2 subfamily.</text>
</comment>
<evidence type="ECO:0000256" key="11">
    <source>
        <dbReference type="ARBA" id="ARBA00058936"/>
    </source>
</evidence>
<evidence type="ECO:0000256" key="5">
    <source>
        <dbReference type="ARBA" id="ARBA00022776"/>
    </source>
</evidence>
<dbReference type="InterPro" id="IPR027417">
    <property type="entry name" value="P-loop_NTPase"/>
</dbReference>
<dbReference type="PANTHER" id="PTHR43977">
    <property type="entry name" value="STRUCTURAL MAINTENANCE OF CHROMOSOMES PROTEIN 3"/>
    <property type="match status" value="1"/>
</dbReference>
<keyword evidence="8" id="KW-0226">DNA condensation</keyword>
<gene>
    <name evidence="16" type="ORF">BEMITA_LOCUS2341</name>
</gene>
<dbReference type="SUPFAM" id="SSF52540">
    <property type="entry name" value="P-loop containing nucleoside triphosphate hydrolases"/>
    <property type="match status" value="1"/>
</dbReference>
<evidence type="ECO:0000256" key="1">
    <source>
        <dbReference type="ARBA" id="ARBA00004123"/>
    </source>
</evidence>
<dbReference type="Proteomes" id="UP001152759">
    <property type="component" value="Chromosome 10"/>
</dbReference>
<evidence type="ECO:0000259" key="15">
    <source>
        <dbReference type="SMART" id="SM00968"/>
    </source>
</evidence>
<dbReference type="PIRSF" id="PIRSF005719">
    <property type="entry name" value="SMC"/>
    <property type="match status" value="1"/>
</dbReference>
<dbReference type="InterPro" id="IPR036277">
    <property type="entry name" value="SMC_hinge_sf"/>
</dbReference>
<dbReference type="CDD" id="cd03273">
    <property type="entry name" value="ABC_SMC2_euk"/>
    <property type="match status" value="1"/>
</dbReference>
<dbReference type="FunFam" id="3.40.50.300:FF:000278">
    <property type="entry name" value="Structural maintenance of chromosomes 2"/>
    <property type="match status" value="1"/>
</dbReference>
<evidence type="ECO:0000256" key="10">
    <source>
        <dbReference type="ARBA" id="ARBA00023306"/>
    </source>
</evidence>
<evidence type="ECO:0000256" key="3">
    <source>
        <dbReference type="ARBA" id="ARBA00022618"/>
    </source>
</evidence>
<dbReference type="SMART" id="SM00968">
    <property type="entry name" value="SMC_hinge"/>
    <property type="match status" value="1"/>
</dbReference>
<dbReference type="GO" id="GO:0030261">
    <property type="term" value="P:chromosome condensation"/>
    <property type="evidence" value="ECO:0007669"/>
    <property type="project" value="UniProtKB-KW"/>
</dbReference>
<evidence type="ECO:0000313" key="17">
    <source>
        <dbReference type="Proteomes" id="UP001152759"/>
    </source>
</evidence>
<dbReference type="Pfam" id="PF02463">
    <property type="entry name" value="SMC_N"/>
    <property type="match status" value="1"/>
</dbReference>
<evidence type="ECO:0000256" key="14">
    <source>
        <dbReference type="SAM" id="MobiDB-lite"/>
    </source>
</evidence>
<evidence type="ECO:0000313" key="16">
    <source>
        <dbReference type="EMBL" id="CAH0382843.1"/>
    </source>
</evidence>
<name>A0A9P0A276_BEMTA</name>
<evidence type="ECO:0000256" key="12">
    <source>
        <dbReference type="PIRNR" id="PIRNR005719"/>
    </source>
</evidence>
<dbReference type="Pfam" id="PF06470">
    <property type="entry name" value="SMC_hinge"/>
    <property type="match status" value="1"/>
</dbReference>
<keyword evidence="17" id="KW-1185">Reference proteome</keyword>
<keyword evidence="7 13" id="KW-0175">Coiled coil</keyword>
<dbReference type="Gene3D" id="1.20.1060.20">
    <property type="match status" value="1"/>
</dbReference>
<dbReference type="InterPro" id="IPR027120">
    <property type="entry name" value="Smc2_ABC"/>
</dbReference>
<dbReference type="InterPro" id="IPR010935">
    <property type="entry name" value="SMC_hinge"/>
</dbReference>
<proteinExistence type="inferred from homology"/>
<dbReference type="InterPro" id="IPR024704">
    <property type="entry name" value="SMC"/>
</dbReference>
<dbReference type="GO" id="GO:0051301">
    <property type="term" value="P:cell division"/>
    <property type="evidence" value="ECO:0007669"/>
    <property type="project" value="UniProtKB-KW"/>
</dbReference>
<dbReference type="Gene3D" id="3.40.50.300">
    <property type="entry name" value="P-loop containing nucleotide triphosphate hydrolases"/>
    <property type="match status" value="2"/>
</dbReference>
<feature type="coiled-coil region" evidence="13">
    <location>
        <begin position="738"/>
        <end position="937"/>
    </location>
</feature>
<keyword evidence="3" id="KW-0132">Cell division</keyword>